<sequence>MNSMKSLEGVNCKIDRGQIAAGNNVTQKDIHRNAVIGGGAGGLSFCVQFYGKIKSVPLNSLVEILVFEKGKEIGTGLPYSWEDDVFITNTPKCNHNVSVGYEGHFTQWLEDNGYDYGWTDFPPRHVFGKYLKAQADLLLKKATKHPNIRLRYLTETEVLDIRHAESSDFETVSKQYVVLSRDIKGNSYVEWRANEIVLCSGHFPSDPYREFQGNPGYVHNLSGEYERMSSIPKNEDVVVIGSRLSAVDVVLQLSSQRHRGRIIMASRSGLLPIVFNPTVNADKRCVVYPWHVGPSYEEPDTCQHLNQTSYKFESDFGDLDTIPLDKIVQTVLQDLGKDFLNDVCFLMKADIISA</sequence>
<feature type="domain" description="FAD-dependent urate hydroxylase HpyO/Asp monooxygenase CreE-like FAD/NAD(P)-binding" evidence="1">
    <location>
        <begin position="34"/>
        <end position="203"/>
    </location>
</feature>
<dbReference type="Proteomes" id="UP001201812">
    <property type="component" value="Unassembled WGS sequence"/>
</dbReference>
<dbReference type="SUPFAM" id="SSF51905">
    <property type="entry name" value="FAD/NAD(P)-binding domain"/>
    <property type="match status" value="1"/>
</dbReference>
<proteinExistence type="predicted"/>
<dbReference type="PANTHER" id="PTHR40254">
    <property type="entry name" value="BLR0577 PROTEIN"/>
    <property type="match status" value="1"/>
</dbReference>
<dbReference type="InterPro" id="IPR038732">
    <property type="entry name" value="HpyO/CreE_NAD-binding"/>
</dbReference>
<evidence type="ECO:0000313" key="2">
    <source>
        <dbReference type="EMBL" id="KAI1711601.1"/>
    </source>
</evidence>
<dbReference type="InterPro" id="IPR052189">
    <property type="entry name" value="L-asp_N-monooxygenase_NS-form"/>
</dbReference>
<dbReference type="PANTHER" id="PTHR40254:SF1">
    <property type="entry name" value="BLR0577 PROTEIN"/>
    <property type="match status" value="1"/>
</dbReference>
<organism evidence="2 3">
    <name type="scientific">Ditylenchus destructor</name>
    <dbReference type="NCBI Taxonomy" id="166010"/>
    <lineage>
        <taxon>Eukaryota</taxon>
        <taxon>Metazoa</taxon>
        <taxon>Ecdysozoa</taxon>
        <taxon>Nematoda</taxon>
        <taxon>Chromadorea</taxon>
        <taxon>Rhabditida</taxon>
        <taxon>Tylenchina</taxon>
        <taxon>Tylenchomorpha</taxon>
        <taxon>Sphaerularioidea</taxon>
        <taxon>Anguinidae</taxon>
        <taxon>Anguininae</taxon>
        <taxon>Ditylenchus</taxon>
    </lineage>
</organism>
<reference evidence="2" key="1">
    <citation type="submission" date="2022-01" db="EMBL/GenBank/DDBJ databases">
        <title>Genome Sequence Resource for Two Populations of Ditylenchus destructor, the Migratory Endoparasitic Phytonematode.</title>
        <authorList>
            <person name="Zhang H."/>
            <person name="Lin R."/>
            <person name="Xie B."/>
        </authorList>
    </citation>
    <scope>NUCLEOTIDE SEQUENCE</scope>
    <source>
        <strain evidence="2">BazhouSP</strain>
    </source>
</reference>
<dbReference type="AlphaFoldDB" id="A0AAD4MZS5"/>
<dbReference type="EMBL" id="JAKKPZ010000021">
    <property type="protein sequence ID" value="KAI1711601.1"/>
    <property type="molecule type" value="Genomic_DNA"/>
</dbReference>
<dbReference type="InterPro" id="IPR036188">
    <property type="entry name" value="FAD/NAD-bd_sf"/>
</dbReference>
<dbReference type="Pfam" id="PF13454">
    <property type="entry name" value="NAD_binding_9"/>
    <property type="match status" value="1"/>
</dbReference>
<name>A0AAD4MZS5_9BILA</name>
<dbReference type="Gene3D" id="3.50.50.60">
    <property type="entry name" value="FAD/NAD(P)-binding domain"/>
    <property type="match status" value="1"/>
</dbReference>
<accession>A0AAD4MZS5</accession>
<evidence type="ECO:0000313" key="3">
    <source>
        <dbReference type="Proteomes" id="UP001201812"/>
    </source>
</evidence>
<gene>
    <name evidence="2" type="ORF">DdX_10063</name>
</gene>
<keyword evidence="3" id="KW-1185">Reference proteome</keyword>
<evidence type="ECO:0000259" key="1">
    <source>
        <dbReference type="Pfam" id="PF13454"/>
    </source>
</evidence>
<protein>
    <submittedName>
        <fullName evidence="2">FAD-NAD(P)-binding domain-containing protein</fullName>
    </submittedName>
</protein>
<comment type="caution">
    <text evidence="2">The sequence shown here is derived from an EMBL/GenBank/DDBJ whole genome shotgun (WGS) entry which is preliminary data.</text>
</comment>